<sequence>MPTLVPGASKQGFTLLELLVVIVVLSIAAGLIVVRGTPGDANYLESDAKKLSQLLRIAQQESLLKSKDIRFLASDEGYTFEEFTGSRWVPVTTEPLLRPRLWDHGPFKITLINEGLENKFLTLESQAGLTRQAIVLQRNQVQVVLESQASGTFRVSQARTVTSGTQQNL</sequence>
<dbReference type="Gene3D" id="3.55.40.10">
    <property type="entry name" value="minor pseudopilin epsh domain"/>
    <property type="match status" value="1"/>
</dbReference>
<name>A0AA86MCB9_9BURK</name>
<evidence type="ECO:0008006" key="4">
    <source>
        <dbReference type="Google" id="ProtNLM"/>
    </source>
</evidence>
<keyword evidence="1" id="KW-0812">Transmembrane</keyword>
<feature type="transmembrane region" description="Helical" evidence="1">
    <location>
        <begin position="12"/>
        <end position="34"/>
    </location>
</feature>
<dbReference type="RefSeq" id="WP_130557093.1">
    <property type="nucleotide sequence ID" value="NZ_AP028947.1"/>
</dbReference>
<protein>
    <recommendedName>
        <fullName evidence="4">General secretion pathway protein H</fullName>
    </recommendedName>
</protein>
<evidence type="ECO:0000313" key="2">
    <source>
        <dbReference type="EMBL" id="BET24671.1"/>
    </source>
</evidence>
<accession>A0AA86MCB9</accession>
<keyword evidence="1" id="KW-1133">Transmembrane helix</keyword>
<dbReference type="Pfam" id="PF07963">
    <property type="entry name" value="N_methyl"/>
    <property type="match status" value="1"/>
</dbReference>
<dbReference type="AlphaFoldDB" id="A0AA86MCB9"/>
<dbReference type="PROSITE" id="PS00409">
    <property type="entry name" value="PROKAR_NTER_METHYL"/>
    <property type="match status" value="1"/>
</dbReference>
<keyword evidence="3" id="KW-1185">Reference proteome</keyword>
<reference evidence="2 3" key="1">
    <citation type="submission" date="2023-10" db="EMBL/GenBank/DDBJ databases">
        <title>Complete Genome Sequence of Limnobacter thiooxidans CS-K2T, Isolated from freshwater lake sediments in Bavaria, Germany.</title>
        <authorList>
            <person name="Naruki M."/>
            <person name="Watanabe A."/>
            <person name="Warashina T."/>
            <person name="Morita T."/>
            <person name="Arakawa K."/>
        </authorList>
    </citation>
    <scope>NUCLEOTIDE SEQUENCE [LARGE SCALE GENOMIC DNA]</scope>
    <source>
        <strain evidence="2 3">CS-K2</strain>
    </source>
</reference>
<dbReference type="KEGG" id="lto:RGQ30_01720"/>
<evidence type="ECO:0000256" key="1">
    <source>
        <dbReference type="SAM" id="Phobius"/>
    </source>
</evidence>
<dbReference type="InterPro" id="IPR012902">
    <property type="entry name" value="N_methyl_site"/>
</dbReference>
<dbReference type="InterPro" id="IPR045584">
    <property type="entry name" value="Pilin-like"/>
</dbReference>
<evidence type="ECO:0000313" key="3">
    <source>
        <dbReference type="Proteomes" id="UP001329151"/>
    </source>
</evidence>
<dbReference type="NCBIfam" id="TIGR02532">
    <property type="entry name" value="IV_pilin_GFxxxE"/>
    <property type="match status" value="1"/>
</dbReference>
<organism evidence="2 3">
    <name type="scientific">Limnobacter thiooxidans</name>
    <dbReference type="NCBI Taxonomy" id="131080"/>
    <lineage>
        <taxon>Bacteria</taxon>
        <taxon>Pseudomonadati</taxon>
        <taxon>Pseudomonadota</taxon>
        <taxon>Betaproteobacteria</taxon>
        <taxon>Burkholderiales</taxon>
        <taxon>Burkholderiaceae</taxon>
        <taxon>Limnobacter</taxon>
    </lineage>
</organism>
<proteinExistence type="predicted"/>
<dbReference type="SUPFAM" id="SSF54523">
    <property type="entry name" value="Pili subunits"/>
    <property type="match status" value="1"/>
</dbReference>
<gene>
    <name evidence="2" type="ORF">RGQ30_01720</name>
</gene>
<dbReference type="Proteomes" id="UP001329151">
    <property type="component" value="Chromosome"/>
</dbReference>
<dbReference type="EMBL" id="AP028947">
    <property type="protein sequence ID" value="BET24671.1"/>
    <property type="molecule type" value="Genomic_DNA"/>
</dbReference>
<keyword evidence="1" id="KW-0472">Membrane</keyword>